<reference evidence="2" key="1">
    <citation type="submission" date="2023-01" db="EMBL/GenBank/DDBJ databases">
        <title>Metagenome sequencing of chrysophaentin producing Chrysophaeum taylorii.</title>
        <authorList>
            <person name="Davison J."/>
            <person name="Bewley C."/>
        </authorList>
    </citation>
    <scope>NUCLEOTIDE SEQUENCE</scope>
    <source>
        <strain evidence="2">NIES-1699</strain>
    </source>
</reference>
<dbReference type="Gene3D" id="3.40.30.10">
    <property type="entry name" value="Glutaredoxin"/>
    <property type="match status" value="1"/>
</dbReference>
<sequence length="204" mass="22156">MVKKVNVTITSDLMCPWCWVGLRKLQDAMTRFEGVVEIRWKPFQLMPGAPEQGVPKGGTPASRVGARLAAAGKAVDINFTGLTDRTPNTTLFHATMEALHGETQTKFQEACFEAYFTRGVFPDERGLLDAAATVGLEDVVAKILDDETALAEHKRRAVDEARAAARRGVTGVPFFEFNGVPAFSGAQDPSTFLHYLNKAAATTP</sequence>
<feature type="domain" description="DSBA-like thioredoxin" evidence="1">
    <location>
        <begin position="7"/>
        <end position="196"/>
    </location>
</feature>
<organism evidence="2 3">
    <name type="scientific">Chrysophaeum taylorii</name>
    <dbReference type="NCBI Taxonomy" id="2483200"/>
    <lineage>
        <taxon>Eukaryota</taxon>
        <taxon>Sar</taxon>
        <taxon>Stramenopiles</taxon>
        <taxon>Ochrophyta</taxon>
        <taxon>Pelagophyceae</taxon>
        <taxon>Pelagomonadales</taxon>
        <taxon>Pelagomonadaceae</taxon>
        <taxon>Chrysophaeum</taxon>
    </lineage>
</organism>
<evidence type="ECO:0000313" key="3">
    <source>
        <dbReference type="Proteomes" id="UP001230188"/>
    </source>
</evidence>
<dbReference type="InterPro" id="IPR036249">
    <property type="entry name" value="Thioredoxin-like_sf"/>
</dbReference>
<gene>
    <name evidence="2" type="ORF">CTAYLR_006259</name>
</gene>
<dbReference type="EMBL" id="JAQMWT010000238">
    <property type="protein sequence ID" value="KAJ8607021.1"/>
    <property type="molecule type" value="Genomic_DNA"/>
</dbReference>
<name>A0AAD7UJT7_9STRA</name>
<accession>A0AAD7UJT7</accession>
<comment type="caution">
    <text evidence="2">The sequence shown here is derived from an EMBL/GenBank/DDBJ whole genome shotgun (WGS) entry which is preliminary data.</text>
</comment>
<dbReference type="GO" id="GO:0016491">
    <property type="term" value="F:oxidoreductase activity"/>
    <property type="evidence" value="ECO:0007669"/>
    <property type="project" value="InterPro"/>
</dbReference>
<dbReference type="PANTHER" id="PTHR13887:SF41">
    <property type="entry name" value="THIOREDOXIN SUPERFAMILY PROTEIN"/>
    <property type="match status" value="1"/>
</dbReference>
<dbReference type="AlphaFoldDB" id="A0AAD7UJT7"/>
<keyword evidence="3" id="KW-1185">Reference proteome</keyword>
<dbReference type="Proteomes" id="UP001230188">
    <property type="component" value="Unassembled WGS sequence"/>
</dbReference>
<dbReference type="Pfam" id="PF01323">
    <property type="entry name" value="DSBA"/>
    <property type="match status" value="1"/>
</dbReference>
<protein>
    <recommendedName>
        <fullName evidence="1">DSBA-like thioredoxin domain-containing protein</fullName>
    </recommendedName>
</protein>
<proteinExistence type="predicted"/>
<dbReference type="PANTHER" id="PTHR13887">
    <property type="entry name" value="GLUTATHIONE S-TRANSFERASE KAPPA"/>
    <property type="match status" value="1"/>
</dbReference>
<dbReference type="InterPro" id="IPR001853">
    <property type="entry name" value="DSBA-like_thioredoxin_dom"/>
</dbReference>
<evidence type="ECO:0000313" key="2">
    <source>
        <dbReference type="EMBL" id="KAJ8607021.1"/>
    </source>
</evidence>
<evidence type="ECO:0000259" key="1">
    <source>
        <dbReference type="Pfam" id="PF01323"/>
    </source>
</evidence>
<dbReference type="CDD" id="cd03024">
    <property type="entry name" value="DsbA_FrnE"/>
    <property type="match status" value="1"/>
</dbReference>
<dbReference type="SUPFAM" id="SSF52833">
    <property type="entry name" value="Thioredoxin-like"/>
    <property type="match status" value="1"/>
</dbReference>